<dbReference type="AlphaFoldDB" id="A0A9E7GMB2"/>
<protein>
    <submittedName>
        <fullName evidence="1">Uncharacterized protein</fullName>
    </submittedName>
</protein>
<dbReference type="GO" id="GO:0048367">
    <property type="term" value="P:shoot system development"/>
    <property type="evidence" value="ECO:0007669"/>
    <property type="project" value="InterPro"/>
</dbReference>
<dbReference type="PANTHER" id="PTHR33070">
    <property type="entry name" value="OS06G0725500 PROTEIN"/>
    <property type="match status" value="1"/>
</dbReference>
<organism evidence="1 2">
    <name type="scientific">Musa troglodytarum</name>
    <name type="common">fe'i banana</name>
    <dbReference type="NCBI Taxonomy" id="320322"/>
    <lineage>
        <taxon>Eukaryota</taxon>
        <taxon>Viridiplantae</taxon>
        <taxon>Streptophyta</taxon>
        <taxon>Embryophyta</taxon>
        <taxon>Tracheophyta</taxon>
        <taxon>Spermatophyta</taxon>
        <taxon>Magnoliopsida</taxon>
        <taxon>Liliopsida</taxon>
        <taxon>Zingiberales</taxon>
        <taxon>Musaceae</taxon>
        <taxon>Musa</taxon>
    </lineage>
</organism>
<dbReference type="EMBL" id="CP097509">
    <property type="protein sequence ID" value="URE17370.1"/>
    <property type="molecule type" value="Genomic_DNA"/>
</dbReference>
<dbReference type="InterPro" id="IPR004320">
    <property type="entry name" value="BPS1_pln"/>
</dbReference>
<proteinExistence type="predicted"/>
<evidence type="ECO:0000313" key="1">
    <source>
        <dbReference type="EMBL" id="URE17370.1"/>
    </source>
</evidence>
<dbReference type="Proteomes" id="UP001055439">
    <property type="component" value="Chromosome 7"/>
</dbReference>
<dbReference type="OrthoDB" id="1701699at2759"/>
<evidence type="ECO:0000313" key="2">
    <source>
        <dbReference type="Proteomes" id="UP001055439"/>
    </source>
</evidence>
<accession>A0A9E7GMB2</accession>
<dbReference type="GO" id="GO:0048364">
    <property type="term" value="P:root development"/>
    <property type="evidence" value="ECO:0007669"/>
    <property type="project" value="InterPro"/>
</dbReference>
<keyword evidence="2" id="KW-1185">Reference proteome</keyword>
<dbReference type="Pfam" id="PF03087">
    <property type="entry name" value="BPS1"/>
    <property type="match status" value="1"/>
</dbReference>
<dbReference type="PANTHER" id="PTHR33070:SF120">
    <property type="entry name" value="EXPRESSED PROTEIN"/>
    <property type="match status" value="1"/>
</dbReference>
<reference evidence="1" key="1">
    <citation type="submission" date="2022-05" db="EMBL/GenBank/DDBJ databases">
        <title>The Musa troglodytarum L. genome provides insights into the mechanism of non-climacteric behaviour and enrichment of carotenoids.</title>
        <authorList>
            <person name="Wang J."/>
        </authorList>
    </citation>
    <scope>NUCLEOTIDE SEQUENCE</scope>
    <source>
        <tissue evidence="1">Leaf</tissue>
    </source>
</reference>
<gene>
    <name evidence="1" type="ORF">MUK42_13496</name>
</gene>
<sequence>MPSRDHPLKLRVEEEMQKLKSSVAQSCLSAQIICEGLRALGGLYECIEELLHFPTSTYSNIQEKESAEVELDGSVRLLDLLGIMRDCMMTTKEQIITLEIALRRQGVTVAESKMYTHIRFDKKAEKGIKSIFKLLKIKGKCVDKDCDIPMVGRFSGELNPITTASASSGVIFLDNADREIEDLQVVVSLRCTENDVTWHATGSRGMEMGHVILLSSTYPAKSIMIIIVGQ</sequence>
<name>A0A9E7GMB2_9LILI</name>